<organism evidence="1 2">
    <name type="scientific">Amphibalanus amphitrite</name>
    <name type="common">Striped barnacle</name>
    <name type="synonym">Balanus amphitrite</name>
    <dbReference type="NCBI Taxonomy" id="1232801"/>
    <lineage>
        <taxon>Eukaryota</taxon>
        <taxon>Metazoa</taxon>
        <taxon>Ecdysozoa</taxon>
        <taxon>Arthropoda</taxon>
        <taxon>Crustacea</taxon>
        <taxon>Multicrustacea</taxon>
        <taxon>Cirripedia</taxon>
        <taxon>Thoracica</taxon>
        <taxon>Thoracicalcarea</taxon>
        <taxon>Balanomorpha</taxon>
        <taxon>Balanoidea</taxon>
        <taxon>Balanidae</taxon>
        <taxon>Amphibalaninae</taxon>
        <taxon>Amphibalanus</taxon>
    </lineage>
</organism>
<dbReference type="OrthoDB" id="775356at2759"/>
<accession>A0A6A4VG27</accession>
<protein>
    <submittedName>
        <fullName evidence="1">Ras GTPase-activating-like protein IQGAP1</fullName>
    </submittedName>
</protein>
<dbReference type="SUPFAM" id="SSF143885">
    <property type="entry name" value="RGC domain-like"/>
    <property type="match status" value="1"/>
</dbReference>
<evidence type="ECO:0000313" key="2">
    <source>
        <dbReference type="Proteomes" id="UP000440578"/>
    </source>
</evidence>
<dbReference type="PANTHER" id="PTHR14149:SF14">
    <property type="entry name" value="CALPONIN-HOMOLOGY (CH) DOMAIN-CONTAINING PROTEIN"/>
    <property type="match status" value="1"/>
</dbReference>
<dbReference type="EMBL" id="VIIS01002029">
    <property type="protein sequence ID" value="KAF0289472.1"/>
    <property type="molecule type" value="Genomic_DNA"/>
</dbReference>
<dbReference type="AlphaFoldDB" id="A0A6A4VG27"/>
<sequence>MINQATAAGQRTKRAAAPRRYSAARLKEKGVLGIEGMQPAELKGVQFEISPLAAEGTFQVNAKLLGVQLKREEISLQELLQLQYGGVSSWTCSAGGLKGGKRGGNRTGTSAAIFSLEAADVGVAYSGQGRDESRGEEIGALGV</sequence>
<keyword evidence="2" id="KW-1185">Reference proteome</keyword>
<reference evidence="1 2" key="1">
    <citation type="submission" date="2019-07" db="EMBL/GenBank/DDBJ databases">
        <title>Draft genome assembly of a fouling barnacle, Amphibalanus amphitrite (Darwin, 1854): The first reference genome for Thecostraca.</title>
        <authorList>
            <person name="Kim W."/>
        </authorList>
    </citation>
    <scope>NUCLEOTIDE SEQUENCE [LARGE SCALE GENOMIC DNA]</scope>
    <source>
        <strain evidence="1">SNU_AA5</strain>
        <tissue evidence="1">Soma without cirri and trophi</tissue>
    </source>
</reference>
<dbReference type="PANTHER" id="PTHR14149">
    <property type="entry name" value="RAS GTPASE-ACTIVATING PROTEIN WITH IQ MOTIF"/>
    <property type="match status" value="1"/>
</dbReference>
<dbReference type="GO" id="GO:0005096">
    <property type="term" value="F:GTPase activator activity"/>
    <property type="evidence" value="ECO:0007669"/>
    <property type="project" value="TreeGrafter"/>
</dbReference>
<name>A0A6A4VG27_AMPAM</name>
<gene>
    <name evidence="1" type="primary">IQGAP1_0</name>
    <name evidence="1" type="ORF">FJT64_012307</name>
</gene>
<dbReference type="GO" id="GO:0005516">
    <property type="term" value="F:calmodulin binding"/>
    <property type="evidence" value="ECO:0007669"/>
    <property type="project" value="TreeGrafter"/>
</dbReference>
<comment type="caution">
    <text evidence="1">The sequence shown here is derived from an EMBL/GenBank/DDBJ whole genome shotgun (WGS) entry which is preliminary data.</text>
</comment>
<evidence type="ECO:0000313" key="1">
    <source>
        <dbReference type="EMBL" id="KAF0289472.1"/>
    </source>
</evidence>
<dbReference type="GO" id="GO:0051015">
    <property type="term" value="F:actin filament binding"/>
    <property type="evidence" value="ECO:0007669"/>
    <property type="project" value="TreeGrafter"/>
</dbReference>
<proteinExistence type="predicted"/>
<dbReference type="GO" id="GO:1903479">
    <property type="term" value="P:mitotic actomyosin contractile ring assembly actin filament organization"/>
    <property type="evidence" value="ECO:0007669"/>
    <property type="project" value="TreeGrafter"/>
</dbReference>
<dbReference type="Proteomes" id="UP000440578">
    <property type="component" value="Unassembled WGS sequence"/>
</dbReference>
<dbReference type="GO" id="GO:0005938">
    <property type="term" value="C:cell cortex"/>
    <property type="evidence" value="ECO:0007669"/>
    <property type="project" value="TreeGrafter"/>
</dbReference>